<evidence type="ECO:0000313" key="3">
    <source>
        <dbReference type="Proteomes" id="UP001549162"/>
    </source>
</evidence>
<evidence type="ECO:0000256" key="1">
    <source>
        <dbReference type="SAM" id="SignalP"/>
    </source>
</evidence>
<evidence type="ECO:0000313" key="2">
    <source>
        <dbReference type="EMBL" id="MET3618362.1"/>
    </source>
</evidence>
<gene>
    <name evidence="2" type="ORF">ABID14_002001</name>
</gene>
<dbReference type="EMBL" id="JBEPMA010000023">
    <property type="protein sequence ID" value="MET3618362.1"/>
    <property type="molecule type" value="Genomic_DNA"/>
</dbReference>
<feature type="non-terminal residue" evidence="2">
    <location>
        <position position="69"/>
    </location>
</feature>
<feature type="chain" id="PRO_5045493261" evidence="1">
    <location>
        <begin position="26"/>
        <end position="69"/>
    </location>
</feature>
<keyword evidence="1" id="KW-0732">Signal</keyword>
<comment type="caution">
    <text evidence="2">The sequence shown here is derived from an EMBL/GenBank/DDBJ whole genome shotgun (WGS) entry which is preliminary data.</text>
</comment>
<accession>A0ABV2JC38</accession>
<sequence>MKNKRIISLILALIMLLAVPVGVFAEEELTNLVTITFAAGEGTGTMKPVEVEKDTEYTLPENKFTAPDG</sequence>
<dbReference type="Proteomes" id="UP001549162">
    <property type="component" value="Unassembled WGS sequence"/>
</dbReference>
<name>A0ABV2JC38_9FIRM</name>
<reference evidence="2 3" key="1">
    <citation type="submission" date="2024-06" db="EMBL/GenBank/DDBJ databases">
        <title>Genomic Encyclopedia of Type Strains, Phase IV (KMG-IV): sequencing the most valuable type-strain genomes for metagenomic binning, comparative biology and taxonomic classification.</title>
        <authorList>
            <person name="Goeker M."/>
        </authorList>
    </citation>
    <scope>NUCLEOTIDE SEQUENCE [LARGE SCALE GENOMIC DNA]</scope>
    <source>
        <strain evidence="2 3">DSM 21460</strain>
    </source>
</reference>
<proteinExistence type="predicted"/>
<protein>
    <submittedName>
        <fullName evidence="2">YbbR domain-containing protein</fullName>
    </submittedName>
</protein>
<organism evidence="2 3">
    <name type="scientific">Peptoniphilus olsenii</name>
    <dbReference type="NCBI Taxonomy" id="411570"/>
    <lineage>
        <taxon>Bacteria</taxon>
        <taxon>Bacillati</taxon>
        <taxon>Bacillota</taxon>
        <taxon>Tissierellia</taxon>
        <taxon>Tissierellales</taxon>
        <taxon>Peptoniphilaceae</taxon>
        <taxon>Peptoniphilus</taxon>
    </lineage>
</organism>
<keyword evidence="3" id="KW-1185">Reference proteome</keyword>
<dbReference type="RefSeq" id="WP_354369565.1">
    <property type="nucleotide sequence ID" value="NZ_JBEPMA010000023.1"/>
</dbReference>
<feature type="signal peptide" evidence="1">
    <location>
        <begin position="1"/>
        <end position="25"/>
    </location>
</feature>